<dbReference type="PANTHER" id="PTHR35446:SF2">
    <property type="entry name" value="CARBOXYMUCONOLACTONE DECARBOXYLASE-LIKE DOMAIN-CONTAINING PROTEIN"/>
    <property type="match status" value="1"/>
</dbReference>
<dbReference type="InterPro" id="IPR029032">
    <property type="entry name" value="AhpD-like"/>
</dbReference>
<keyword evidence="1" id="KW-0575">Peroxidase</keyword>
<protein>
    <submittedName>
        <fullName evidence="1">Alkylhydroperoxidase</fullName>
    </submittedName>
</protein>
<dbReference type="AlphaFoldDB" id="A0A074L6V6"/>
<reference evidence="1 2" key="1">
    <citation type="submission" date="2014-04" db="EMBL/GenBank/DDBJ databases">
        <title>Characterization and application of a salt tolerant electro-active bacterium.</title>
        <authorList>
            <person name="Yang L."/>
            <person name="Wei S."/>
            <person name="Tay Q.X.M."/>
        </authorList>
    </citation>
    <scope>NUCLEOTIDE SEQUENCE [LARGE SCALE GENOMIC DNA]</scope>
    <source>
        <strain evidence="1 2">LY1</strain>
    </source>
</reference>
<proteinExistence type="predicted"/>
<evidence type="ECO:0000313" key="1">
    <source>
        <dbReference type="EMBL" id="KEO75553.1"/>
    </source>
</evidence>
<dbReference type="eggNOG" id="COG2128">
    <property type="taxonomic scope" value="Bacteria"/>
</dbReference>
<comment type="caution">
    <text evidence="1">The sequence shown here is derived from an EMBL/GenBank/DDBJ whole genome shotgun (WGS) entry which is preliminary data.</text>
</comment>
<keyword evidence="2" id="KW-1185">Reference proteome</keyword>
<gene>
    <name evidence="1" type="ORF">EL17_00220</name>
</gene>
<dbReference type="OrthoDB" id="9808310at2"/>
<keyword evidence="1" id="KW-0560">Oxidoreductase</keyword>
<dbReference type="GO" id="GO:0004601">
    <property type="term" value="F:peroxidase activity"/>
    <property type="evidence" value="ECO:0007669"/>
    <property type="project" value="UniProtKB-KW"/>
</dbReference>
<dbReference type="SUPFAM" id="SSF69118">
    <property type="entry name" value="AhpD-like"/>
    <property type="match status" value="1"/>
</dbReference>
<dbReference type="RefSeq" id="WP_035069260.1">
    <property type="nucleotide sequence ID" value="NZ_JMIH01000010.1"/>
</dbReference>
<organism evidence="1 2">
    <name type="scientific">Anditalea andensis</name>
    <dbReference type="NCBI Taxonomy" id="1048983"/>
    <lineage>
        <taxon>Bacteria</taxon>
        <taxon>Pseudomonadati</taxon>
        <taxon>Bacteroidota</taxon>
        <taxon>Cytophagia</taxon>
        <taxon>Cytophagales</taxon>
        <taxon>Cytophagaceae</taxon>
        <taxon>Anditalea</taxon>
    </lineage>
</organism>
<sequence length="189" mass="21174">MKNYKLIEYDNASSRVKEIYDDTKKTLGVPFVLNWFKCQGNNPTLLSGNWAKLKSTLCEGEVPNIIKQLIIYKVSSERNCTYCAEAHRLFANMLGKDLSNDDNFLVTENLDSDQVPHSYKVAVEVVSEAALKNGDISQIHFDKLLSAGFNSEEIQELFAQADLVNMLNTIANVSGIKVDAEIVELSLTY</sequence>
<dbReference type="EMBL" id="JMIH01000010">
    <property type="protein sequence ID" value="KEO75553.1"/>
    <property type="molecule type" value="Genomic_DNA"/>
</dbReference>
<dbReference type="PANTHER" id="PTHR35446">
    <property type="entry name" value="SI:CH211-175M2.5"/>
    <property type="match status" value="1"/>
</dbReference>
<accession>A0A074L6V6</accession>
<dbReference type="Proteomes" id="UP000027821">
    <property type="component" value="Unassembled WGS sequence"/>
</dbReference>
<evidence type="ECO:0000313" key="2">
    <source>
        <dbReference type="Proteomes" id="UP000027821"/>
    </source>
</evidence>
<dbReference type="STRING" id="1048983.EL17_00220"/>
<name>A0A074L6V6_9BACT</name>
<dbReference type="Gene3D" id="1.20.1290.10">
    <property type="entry name" value="AhpD-like"/>
    <property type="match status" value="1"/>
</dbReference>